<evidence type="ECO:0000313" key="2">
    <source>
        <dbReference type="EMBL" id="GIJ25479.1"/>
    </source>
</evidence>
<name>A0ABQ4J5N5_9ACTN</name>
<dbReference type="Pfam" id="PF12728">
    <property type="entry name" value="HTH_17"/>
    <property type="match status" value="1"/>
</dbReference>
<proteinExistence type="predicted"/>
<comment type="caution">
    <text evidence="2">The sequence shown here is derived from an EMBL/GenBank/DDBJ whole genome shotgun (WGS) entry which is preliminary data.</text>
</comment>
<reference evidence="2 3" key="1">
    <citation type="submission" date="2021-01" db="EMBL/GenBank/DDBJ databases">
        <title>Whole genome shotgun sequence of Verrucosispora qiuiae NBRC 106684.</title>
        <authorList>
            <person name="Komaki H."/>
            <person name="Tamura T."/>
        </authorList>
    </citation>
    <scope>NUCLEOTIDE SEQUENCE [LARGE SCALE GENOMIC DNA]</scope>
    <source>
        <strain evidence="2 3">NBRC 106684</strain>
    </source>
</reference>
<dbReference type="Proteomes" id="UP000653076">
    <property type="component" value="Unassembled WGS sequence"/>
</dbReference>
<dbReference type="Gene3D" id="1.10.10.10">
    <property type="entry name" value="Winged helix-like DNA-binding domain superfamily/Winged helix DNA-binding domain"/>
    <property type="match status" value="1"/>
</dbReference>
<evidence type="ECO:0000313" key="3">
    <source>
        <dbReference type="Proteomes" id="UP000653076"/>
    </source>
</evidence>
<protein>
    <recommendedName>
        <fullName evidence="1">Helix-turn-helix domain-containing protein</fullName>
    </recommendedName>
</protein>
<dbReference type="EMBL" id="BOPC01000009">
    <property type="protein sequence ID" value="GIJ25479.1"/>
    <property type="molecule type" value="Genomic_DNA"/>
</dbReference>
<keyword evidence="3" id="KW-1185">Reference proteome</keyword>
<feature type="domain" description="Helix-turn-helix" evidence="1">
    <location>
        <begin position="4"/>
        <end position="55"/>
    </location>
</feature>
<accession>A0ABQ4J5N5</accession>
<gene>
    <name evidence="2" type="ORF">Vqi01_06410</name>
</gene>
<dbReference type="InterPro" id="IPR041657">
    <property type="entry name" value="HTH_17"/>
</dbReference>
<organism evidence="2 3">
    <name type="scientific">Micromonospora qiuiae</name>
    <dbReference type="NCBI Taxonomy" id="502268"/>
    <lineage>
        <taxon>Bacteria</taxon>
        <taxon>Bacillati</taxon>
        <taxon>Actinomycetota</taxon>
        <taxon>Actinomycetes</taxon>
        <taxon>Micromonosporales</taxon>
        <taxon>Micromonosporaceae</taxon>
        <taxon>Micromonospora</taxon>
    </lineage>
</organism>
<dbReference type="InterPro" id="IPR036388">
    <property type="entry name" value="WH-like_DNA-bd_sf"/>
</dbReference>
<dbReference type="RefSeq" id="WP_204032799.1">
    <property type="nucleotide sequence ID" value="NZ_BOPC01000009.1"/>
</dbReference>
<sequence length="62" mass="7053">MPEYMTTEEVAELFRTSPETVRYWRHVGKGPKSFKAGGRRVLYDRAEVLAYVAECKAEAEAA</sequence>
<dbReference type="SUPFAM" id="SSF46955">
    <property type="entry name" value="Putative DNA-binding domain"/>
    <property type="match status" value="1"/>
</dbReference>
<evidence type="ECO:0000259" key="1">
    <source>
        <dbReference type="Pfam" id="PF12728"/>
    </source>
</evidence>
<dbReference type="InterPro" id="IPR009061">
    <property type="entry name" value="DNA-bd_dom_put_sf"/>
</dbReference>